<gene>
    <name evidence="2" type="ORF">BDV98DRAFT_638939</name>
</gene>
<feature type="compositionally biased region" description="Polar residues" evidence="1">
    <location>
        <begin position="30"/>
        <end position="40"/>
    </location>
</feature>
<protein>
    <submittedName>
        <fullName evidence="2">Uncharacterized protein</fullName>
    </submittedName>
</protein>
<reference evidence="2 3" key="1">
    <citation type="journal article" date="2019" name="Nat. Ecol. Evol.">
        <title>Megaphylogeny resolves global patterns of mushroom evolution.</title>
        <authorList>
            <person name="Varga T."/>
            <person name="Krizsan K."/>
            <person name="Foldi C."/>
            <person name="Dima B."/>
            <person name="Sanchez-Garcia M."/>
            <person name="Sanchez-Ramirez S."/>
            <person name="Szollosi G.J."/>
            <person name="Szarkandi J.G."/>
            <person name="Papp V."/>
            <person name="Albert L."/>
            <person name="Andreopoulos W."/>
            <person name="Angelini C."/>
            <person name="Antonin V."/>
            <person name="Barry K.W."/>
            <person name="Bougher N.L."/>
            <person name="Buchanan P."/>
            <person name="Buyck B."/>
            <person name="Bense V."/>
            <person name="Catcheside P."/>
            <person name="Chovatia M."/>
            <person name="Cooper J."/>
            <person name="Damon W."/>
            <person name="Desjardin D."/>
            <person name="Finy P."/>
            <person name="Geml J."/>
            <person name="Haridas S."/>
            <person name="Hughes K."/>
            <person name="Justo A."/>
            <person name="Karasinski D."/>
            <person name="Kautmanova I."/>
            <person name="Kiss B."/>
            <person name="Kocsube S."/>
            <person name="Kotiranta H."/>
            <person name="LaButti K.M."/>
            <person name="Lechner B.E."/>
            <person name="Liimatainen K."/>
            <person name="Lipzen A."/>
            <person name="Lukacs Z."/>
            <person name="Mihaltcheva S."/>
            <person name="Morgado L.N."/>
            <person name="Niskanen T."/>
            <person name="Noordeloos M.E."/>
            <person name="Ohm R.A."/>
            <person name="Ortiz-Santana B."/>
            <person name="Ovrebo C."/>
            <person name="Racz N."/>
            <person name="Riley R."/>
            <person name="Savchenko A."/>
            <person name="Shiryaev A."/>
            <person name="Soop K."/>
            <person name="Spirin V."/>
            <person name="Szebenyi C."/>
            <person name="Tomsovsky M."/>
            <person name="Tulloss R.E."/>
            <person name="Uehling J."/>
            <person name="Grigoriev I.V."/>
            <person name="Vagvolgyi C."/>
            <person name="Papp T."/>
            <person name="Martin F.M."/>
            <person name="Miettinen O."/>
            <person name="Hibbett D.S."/>
            <person name="Nagy L.G."/>
        </authorList>
    </citation>
    <scope>NUCLEOTIDE SEQUENCE [LARGE SCALE GENOMIC DNA]</scope>
    <source>
        <strain evidence="2 3">CBS 309.79</strain>
    </source>
</reference>
<name>A0A5C3QBP9_9AGAR</name>
<organism evidence="2 3">
    <name type="scientific">Pterulicium gracile</name>
    <dbReference type="NCBI Taxonomy" id="1884261"/>
    <lineage>
        <taxon>Eukaryota</taxon>
        <taxon>Fungi</taxon>
        <taxon>Dikarya</taxon>
        <taxon>Basidiomycota</taxon>
        <taxon>Agaricomycotina</taxon>
        <taxon>Agaricomycetes</taxon>
        <taxon>Agaricomycetidae</taxon>
        <taxon>Agaricales</taxon>
        <taxon>Pleurotineae</taxon>
        <taxon>Pterulaceae</taxon>
        <taxon>Pterulicium</taxon>
    </lineage>
</organism>
<dbReference type="AlphaFoldDB" id="A0A5C3QBP9"/>
<feature type="compositionally biased region" description="Polar residues" evidence="1">
    <location>
        <begin position="1"/>
        <end position="15"/>
    </location>
</feature>
<evidence type="ECO:0000313" key="2">
    <source>
        <dbReference type="EMBL" id="TFK95873.1"/>
    </source>
</evidence>
<evidence type="ECO:0000256" key="1">
    <source>
        <dbReference type="SAM" id="MobiDB-lite"/>
    </source>
</evidence>
<dbReference type="OrthoDB" id="3262992at2759"/>
<dbReference type="Proteomes" id="UP000305067">
    <property type="component" value="Unassembled WGS sequence"/>
</dbReference>
<sequence length="116" mass="13140">MWTSSVEHGGTTQIGNYCAERIGTPHMEDTQQASHRQNPAPSKKDTQTRWPNIINSRLQQDCASTNTYLFGERPAKPELIMDTWRGTLADQELDDPKCKPWTYKSEVLVGMSLEEG</sequence>
<evidence type="ECO:0000313" key="3">
    <source>
        <dbReference type="Proteomes" id="UP000305067"/>
    </source>
</evidence>
<keyword evidence="3" id="KW-1185">Reference proteome</keyword>
<proteinExistence type="predicted"/>
<feature type="region of interest" description="Disordered" evidence="1">
    <location>
        <begin position="1"/>
        <end position="49"/>
    </location>
</feature>
<accession>A0A5C3QBP9</accession>
<dbReference type="EMBL" id="ML178872">
    <property type="protein sequence ID" value="TFK95873.1"/>
    <property type="molecule type" value="Genomic_DNA"/>
</dbReference>